<dbReference type="AlphaFoldDB" id="A0A3P7KBM6"/>
<proteinExistence type="predicted"/>
<dbReference type="OrthoDB" id="5832776at2759"/>
<dbReference type="SUPFAM" id="SSF55394">
    <property type="entry name" value="Bactericidal permeability-increasing protein, BPI"/>
    <property type="match status" value="1"/>
</dbReference>
<evidence type="ECO:0000313" key="1">
    <source>
        <dbReference type="EMBL" id="VDM65332.1"/>
    </source>
</evidence>
<dbReference type="GO" id="GO:0008289">
    <property type="term" value="F:lipid binding"/>
    <property type="evidence" value="ECO:0007669"/>
    <property type="project" value="InterPro"/>
</dbReference>
<evidence type="ECO:0008006" key="3">
    <source>
        <dbReference type="Google" id="ProtNLM"/>
    </source>
</evidence>
<protein>
    <recommendedName>
        <fullName evidence="3">Lipid-binding serum glycoprotein N-terminal domain-containing protein</fullName>
    </recommendedName>
</protein>
<evidence type="ECO:0000313" key="2">
    <source>
        <dbReference type="Proteomes" id="UP000270094"/>
    </source>
</evidence>
<keyword evidence="2" id="KW-1185">Reference proteome</keyword>
<dbReference type="Proteomes" id="UP000270094">
    <property type="component" value="Unassembled WGS sequence"/>
</dbReference>
<sequence length="225" mass="25976">MPNTCYWPSKKPFTLTVTPAIWNILETEENIINEAVTSITIPEFSGQQELVKYRIWDGRVDYFSVPKSGASFQDMSNGARICLKGVKFRATVKGRVELGKKVFGKWVQIARMSGDIKATCENADVDVVLAWNDFKFTPTATVNSDFHIEFTHHLRNLDFLRHEIQKRVRHKVNDEVPKKLVEVIEQEVNPKLQNFKEKMIAKGYSDYEIEWNVENNALQISIKPK</sequence>
<gene>
    <name evidence="1" type="ORF">SVUK_LOCUS330</name>
</gene>
<name>A0A3P7KBM6_STRVU</name>
<reference evidence="1 2" key="1">
    <citation type="submission" date="2018-11" db="EMBL/GenBank/DDBJ databases">
        <authorList>
            <consortium name="Pathogen Informatics"/>
        </authorList>
    </citation>
    <scope>NUCLEOTIDE SEQUENCE [LARGE SCALE GENOMIC DNA]</scope>
</reference>
<organism evidence="1 2">
    <name type="scientific">Strongylus vulgaris</name>
    <name type="common">Blood worm</name>
    <dbReference type="NCBI Taxonomy" id="40348"/>
    <lineage>
        <taxon>Eukaryota</taxon>
        <taxon>Metazoa</taxon>
        <taxon>Ecdysozoa</taxon>
        <taxon>Nematoda</taxon>
        <taxon>Chromadorea</taxon>
        <taxon>Rhabditida</taxon>
        <taxon>Rhabditina</taxon>
        <taxon>Rhabditomorpha</taxon>
        <taxon>Strongyloidea</taxon>
        <taxon>Strongylidae</taxon>
        <taxon>Strongylus</taxon>
    </lineage>
</organism>
<dbReference type="Gene3D" id="3.15.10.10">
    <property type="entry name" value="Bactericidal permeability-increasing protein, domain 1"/>
    <property type="match status" value="1"/>
</dbReference>
<dbReference type="InterPro" id="IPR017943">
    <property type="entry name" value="Bactericidal_perm-incr_a/b_dom"/>
</dbReference>
<dbReference type="EMBL" id="UYYB01000519">
    <property type="protein sequence ID" value="VDM65332.1"/>
    <property type="molecule type" value="Genomic_DNA"/>
</dbReference>
<accession>A0A3P7KBM6</accession>